<feature type="chain" id="PRO_5009630207" evidence="7">
    <location>
        <begin position="24"/>
        <end position="385"/>
    </location>
</feature>
<comment type="subcellular location">
    <subcellularLocation>
        <location evidence="1">Membrane</location>
        <topology evidence="1">Multi-pass membrane protein</topology>
    </subcellularLocation>
</comment>
<name>A0A1J4KND2_9EUKA</name>
<evidence type="ECO:0000256" key="6">
    <source>
        <dbReference type="SAM" id="Phobius"/>
    </source>
</evidence>
<keyword evidence="2 6" id="KW-0812">Transmembrane</keyword>
<proteinExistence type="predicted"/>
<dbReference type="VEuPathDB" id="TrichDB:TRFO_17177"/>
<feature type="transmembrane region" description="Helical" evidence="6">
    <location>
        <begin position="76"/>
        <end position="99"/>
    </location>
</feature>
<feature type="transmembrane region" description="Helical" evidence="6">
    <location>
        <begin position="111"/>
        <end position="128"/>
    </location>
</feature>
<dbReference type="AlphaFoldDB" id="A0A1J4KND2"/>
<organism evidence="9 10">
    <name type="scientific">Tritrichomonas foetus</name>
    <dbReference type="NCBI Taxonomy" id="1144522"/>
    <lineage>
        <taxon>Eukaryota</taxon>
        <taxon>Metamonada</taxon>
        <taxon>Parabasalia</taxon>
        <taxon>Tritrichomonadida</taxon>
        <taxon>Tritrichomonadidae</taxon>
        <taxon>Tritrichomonas</taxon>
    </lineage>
</organism>
<feature type="domain" description="EamA" evidence="8">
    <location>
        <begin position="171"/>
        <end position="309"/>
    </location>
</feature>
<evidence type="ECO:0000256" key="2">
    <source>
        <dbReference type="ARBA" id="ARBA00022692"/>
    </source>
</evidence>
<feature type="transmembrane region" description="Helical" evidence="6">
    <location>
        <begin position="294"/>
        <end position="319"/>
    </location>
</feature>
<feature type="domain" description="EamA" evidence="8">
    <location>
        <begin position="8"/>
        <end position="150"/>
    </location>
</feature>
<accession>A0A1J4KND2</accession>
<reference evidence="9" key="1">
    <citation type="submission" date="2016-10" db="EMBL/GenBank/DDBJ databases">
        <authorList>
            <person name="Benchimol M."/>
            <person name="Almeida L.G."/>
            <person name="Vasconcelos A.T."/>
            <person name="Perreira-Neves A."/>
            <person name="Rosa I.A."/>
            <person name="Tasca T."/>
            <person name="Bogo M.R."/>
            <person name="de Souza W."/>
        </authorList>
    </citation>
    <scope>NUCLEOTIDE SEQUENCE [LARGE SCALE GENOMIC DNA]</scope>
    <source>
        <strain evidence="9">K</strain>
    </source>
</reference>
<feature type="transmembrane region" description="Helical" evidence="6">
    <location>
        <begin position="165"/>
        <end position="187"/>
    </location>
</feature>
<dbReference type="InterPro" id="IPR000620">
    <property type="entry name" value="EamA_dom"/>
</dbReference>
<dbReference type="SUPFAM" id="SSF103481">
    <property type="entry name" value="Multidrug resistance efflux transporter EmrE"/>
    <property type="match status" value="1"/>
</dbReference>
<dbReference type="GO" id="GO:0016020">
    <property type="term" value="C:membrane"/>
    <property type="evidence" value="ECO:0007669"/>
    <property type="project" value="UniProtKB-SubCell"/>
</dbReference>
<dbReference type="PANTHER" id="PTHR32322">
    <property type="entry name" value="INNER MEMBRANE TRANSPORTER"/>
    <property type="match status" value="1"/>
</dbReference>
<feature type="compositionally biased region" description="Acidic residues" evidence="5">
    <location>
        <begin position="345"/>
        <end position="355"/>
    </location>
</feature>
<feature type="signal peptide" evidence="7">
    <location>
        <begin position="1"/>
        <end position="23"/>
    </location>
</feature>
<feature type="transmembrane region" description="Helical" evidence="6">
    <location>
        <begin position="268"/>
        <end position="288"/>
    </location>
</feature>
<dbReference type="PANTHER" id="PTHR32322:SF2">
    <property type="entry name" value="EAMA DOMAIN-CONTAINING PROTEIN"/>
    <property type="match status" value="1"/>
</dbReference>
<evidence type="ECO:0000256" key="1">
    <source>
        <dbReference type="ARBA" id="ARBA00004141"/>
    </source>
</evidence>
<evidence type="ECO:0000256" key="5">
    <source>
        <dbReference type="SAM" id="MobiDB-lite"/>
    </source>
</evidence>
<feature type="transmembrane region" description="Helical" evidence="6">
    <location>
        <begin position="135"/>
        <end position="153"/>
    </location>
</feature>
<feature type="transmembrane region" description="Helical" evidence="6">
    <location>
        <begin position="239"/>
        <end position="261"/>
    </location>
</feature>
<dbReference type="GeneID" id="94834136"/>
<evidence type="ECO:0000313" key="10">
    <source>
        <dbReference type="Proteomes" id="UP000179807"/>
    </source>
</evidence>
<feature type="region of interest" description="Disordered" evidence="5">
    <location>
        <begin position="329"/>
        <end position="364"/>
    </location>
</feature>
<keyword evidence="10" id="KW-1185">Reference proteome</keyword>
<keyword evidence="7" id="KW-0732">Signal</keyword>
<sequence>MKCTVSTAIVFVFLSLIYGSAFAGNTQGLKYFNPSLYIAFRMLFGCVICVIILLFRLTLNPKEYMQVVQAHFRSGFINIIWVIIGGLLFHGVPQCIIAFAQKWVNSASVQLAQPISTCAGAISAHFFIPEERFTITKFISLVFALLGVALPAIPQFRRSGDGDQGAGGMAIGFVLLIVGTMCFGFAGTIMKLKTPNVDITVATMIQTAASAVICFIVSLAWDQPELIKKQCSLAPPIAWIWPVIVGILGTGVAGHGFTYLVQNLGATGASFITIGQVTVGVILGVAALGDWNGYLWWEILISVFGLLCLVASIAVEFALPMALTRKFTNSSDKDTKNTSTKASVEENEREMELEDMPNSLKSNDEKIIHRIEGYDDKEPAKIEEL</sequence>
<gene>
    <name evidence="9" type="ORF">TRFO_17177</name>
</gene>
<evidence type="ECO:0000259" key="8">
    <source>
        <dbReference type="Pfam" id="PF00892"/>
    </source>
</evidence>
<dbReference type="RefSeq" id="XP_068365959.1">
    <property type="nucleotide sequence ID" value="XM_068499432.1"/>
</dbReference>
<keyword evidence="3 6" id="KW-1133">Transmembrane helix</keyword>
<protein>
    <submittedName>
        <fullName evidence="9">Integral membrane protein</fullName>
    </submittedName>
</protein>
<dbReference type="Proteomes" id="UP000179807">
    <property type="component" value="Unassembled WGS sequence"/>
</dbReference>
<dbReference type="Pfam" id="PF00892">
    <property type="entry name" value="EamA"/>
    <property type="match status" value="2"/>
</dbReference>
<dbReference type="EMBL" id="MLAK01000554">
    <property type="protein sequence ID" value="OHT12823.1"/>
    <property type="molecule type" value="Genomic_DNA"/>
</dbReference>
<comment type="caution">
    <text evidence="9">The sequence shown here is derived from an EMBL/GenBank/DDBJ whole genome shotgun (WGS) entry which is preliminary data.</text>
</comment>
<feature type="transmembrane region" description="Helical" evidence="6">
    <location>
        <begin position="35"/>
        <end position="55"/>
    </location>
</feature>
<evidence type="ECO:0000313" key="9">
    <source>
        <dbReference type="EMBL" id="OHT12823.1"/>
    </source>
</evidence>
<dbReference type="InterPro" id="IPR037185">
    <property type="entry name" value="EmrE-like"/>
</dbReference>
<evidence type="ECO:0000256" key="3">
    <source>
        <dbReference type="ARBA" id="ARBA00022989"/>
    </source>
</evidence>
<evidence type="ECO:0000256" key="4">
    <source>
        <dbReference type="ARBA" id="ARBA00023136"/>
    </source>
</evidence>
<keyword evidence="4 6" id="KW-0472">Membrane</keyword>
<dbReference type="InterPro" id="IPR050638">
    <property type="entry name" value="AA-Vitamin_Transporters"/>
</dbReference>
<evidence type="ECO:0000256" key="7">
    <source>
        <dbReference type="SAM" id="SignalP"/>
    </source>
</evidence>
<feature type="transmembrane region" description="Helical" evidence="6">
    <location>
        <begin position="199"/>
        <end position="219"/>
    </location>
</feature>